<dbReference type="Proteomes" id="UP001208570">
    <property type="component" value="Unassembled WGS sequence"/>
</dbReference>
<accession>A0AAD9JQH2</accession>
<dbReference type="GO" id="GO:0046579">
    <property type="term" value="P:positive regulation of Ras protein signal transduction"/>
    <property type="evidence" value="ECO:0007669"/>
    <property type="project" value="TreeGrafter"/>
</dbReference>
<dbReference type="Pfam" id="PF10494">
    <property type="entry name" value="Stk19"/>
    <property type="match status" value="1"/>
</dbReference>
<dbReference type="EMBL" id="JAODUP010000217">
    <property type="protein sequence ID" value="KAK2156270.1"/>
    <property type="molecule type" value="Genomic_DNA"/>
</dbReference>
<protein>
    <recommendedName>
        <fullName evidence="4">Serine/threonine-protein kinase 19</fullName>
    </recommendedName>
</protein>
<comment type="similarity">
    <text evidence="1">Belongs to the STK19 family.</text>
</comment>
<name>A0AAD9JQH2_9ANNE</name>
<dbReference type="AlphaFoldDB" id="A0AAD9JQH2"/>
<dbReference type="PANTHER" id="PTHR15243">
    <property type="entry name" value="SERINE/THREONINE-PROTEIN KINASE 19"/>
    <property type="match status" value="1"/>
</dbReference>
<reference evidence="2" key="1">
    <citation type="journal article" date="2023" name="Mol. Biol. Evol.">
        <title>Third-Generation Sequencing Reveals the Adaptive Role of the Epigenome in Three Deep-Sea Polychaetes.</title>
        <authorList>
            <person name="Perez M."/>
            <person name="Aroh O."/>
            <person name="Sun Y."/>
            <person name="Lan Y."/>
            <person name="Juniper S.K."/>
            <person name="Young C.R."/>
            <person name="Angers B."/>
            <person name="Qian P.Y."/>
        </authorList>
    </citation>
    <scope>NUCLEOTIDE SEQUENCE</scope>
    <source>
        <strain evidence="2">P08H-3</strain>
    </source>
</reference>
<evidence type="ECO:0008006" key="4">
    <source>
        <dbReference type="Google" id="ProtNLM"/>
    </source>
</evidence>
<evidence type="ECO:0000313" key="2">
    <source>
        <dbReference type="EMBL" id="KAK2156270.1"/>
    </source>
</evidence>
<evidence type="ECO:0000313" key="3">
    <source>
        <dbReference type="Proteomes" id="UP001208570"/>
    </source>
</evidence>
<dbReference type="PANTHER" id="PTHR15243:SF0">
    <property type="entry name" value="SERINE_THREONINE-PROTEIN KINASE 19"/>
    <property type="match status" value="1"/>
</dbReference>
<sequence>MSRKRTLPDVYRSRKRVCATPANHSSQEALNTNGVDWNDGESSNHIDNSIVPNDTSCALAYLKNLFPVEKFEGRLPPIILQHQLYAIVSNRTLVDQQLMELRNCGKIKLFKLGSEASEFCVLYADDYKSHVRKFIQNMSLNQAVIEKFLTSVVDQCQDISLSKHKLMTELKFKDEEVTQLVKACVLTVRDVGSWWMAFPGAGIFMKSFIRGRKAVLMMIRKCKYKEIIREELKSRKLPRIARLGMEYHIHDLIGADLVECVPTTSGMLLRLQE</sequence>
<comment type="caution">
    <text evidence="2">The sequence shown here is derived from an EMBL/GenBank/DDBJ whole genome shotgun (WGS) entry which is preliminary data.</text>
</comment>
<evidence type="ECO:0000256" key="1">
    <source>
        <dbReference type="ARBA" id="ARBA00093458"/>
    </source>
</evidence>
<keyword evidence="3" id="KW-1185">Reference proteome</keyword>
<organism evidence="2 3">
    <name type="scientific">Paralvinella palmiformis</name>
    <dbReference type="NCBI Taxonomy" id="53620"/>
    <lineage>
        <taxon>Eukaryota</taxon>
        <taxon>Metazoa</taxon>
        <taxon>Spiralia</taxon>
        <taxon>Lophotrochozoa</taxon>
        <taxon>Annelida</taxon>
        <taxon>Polychaeta</taxon>
        <taxon>Sedentaria</taxon>
        <taxon>Canalipalpata</taxon>
        <taxon>Terebellida</taxon>
        <taxon>Terebelliformia</taxon>
        <taxon>Alvinellidae</taxon>
        <taxon>Paralvinella</taxon>
    </lineage>
</organism>
<dbReference type="InterPro" id="IPR018865">
    <property type="entry name" value="STK19-like"/>
</dbReference>
<proteinExistence type="inferred from homology"/>
<gene>
    <name evidence="2" type="ORF">LSH36_217g04062</name>
</gene>